<sequence length="233" mass="25669">MSLDSFSPNLRALVIGSTGAIGAAFVRGIRAHRADAQVIELHRHSTPAIDFTNERSIEQASQALAPQGPFHLIINATGILHGDNFMPEKKLADLEYQHLKHIFEINTFGPALVMRYFTPLLDRERGVMTLLSAKVGSIEDNRLGGWYSYRASKAALNMLVKTAAIELKRSQKNAVLLALHPGTVQSGLSQPFRGGSLARNADDAVTDMLNVINQKTPDQSGNFYTYDDQQLPW</sequence>
<dbReference type="GO" id="GO:0005737">
    <property type="term" value="C:cytoplasm"/>
    <property type="evidence" value="ECO:0007669"/>
    <property type="project" value="TreeGrafter"/>
</dbReference>
<evidence type="ECO:0000313" key="2">
    <source>
        <dbReference type="Proteomes" id="UP000634011"/>
    </source>
</evidence>
<gene>
    <name evidence="1" type="ORF">H8K32_17020</name>
</gene>
<organism evidence="1 2">
    <name type="scientific">Undibacterium jejuense</name>
    <dbReference type="NCBI Taxonomy" id="1344949"/>
    <lineage>
        <taxon>Bacteria</taxon>
        <taxon>Pseudomonadati</taxon>
        <taxon>Pseudomonadota</taxon>
        <taxon>Betaproteobacteria</taxon>
        <taxon>Burkholderiales</taxon>
        <taxon>Oxalobacteraceae</taxon>
        <taxon>Undibacterium</taxon>
    </lineage>
</organism>
<dbReference type="PANTHER" id="PTHR43544">
    <property type="entry name" value="SHORT-CHAIN DEHYDROGENASE/REDUCTASE"/>
    <property type="match status" value="1"/>
</dbReference>
<dbReference type="InterPro" id="IPR051468">
    <property type="entry name" value="Fungal_SecMetab_SDRs"/>
</dbReference>
<name>A0A923HKA7_9BURK</name>
<dbReference type="SUPFAM" id="SSF51735">
    <property type="entry name" value="NAD(P)-binding Rossmann-fold domains"/>
    <property type="match status" value="1"/>
</dbReference>
<evidence type="ECO:0000313" key="1">
    <source>
        <dbReference type="EMBL" id="MBC3863810.1"/>
    </source>
</evidence>
<protein>
    <submittedName>
        <fullName evidence="1">SDR family NAD(P)-dependent oxidoreductase</fullName>
    </submittedName>
</protein>
<dbReference type="PRINTS" id="PR00081">
    <property type="entry name" value="GDHRDH"/>
</dbReference>
<dbReference type="Gene3D" id="3.40.50.720">
    <property type="entry name" value="NAD(P)-binding Rossmann-like Domain"/>
    <property type="match status" value="1"/>
</dbReference>
<dbReference type="PANTHER" id="PTHR43544:SF12">
    <property type="entry name" value="NAD(P)-BINDING ROSSMANN-FOLD SUPERFAMILY PROTEIN"/>
    <property type="match status" value="1"/>
</dbReference>
<dbReference type="AlphaFoldDB" id="A0A923HKA7"/>
<dbReference type="Proteomes" id="UP000634011">
    <property type="component" value="Unassembled WGS sequence"/>
</dbReference>
<proteinExistence type="predicted"/>
<dbReference type="RefSeq" id="WP_186913760.1">
    <property type="nucleotide sequence ID" value="NZ_JACOFV010000018.1"/>
</dbReference>
<dbReference type="Pfam" id="PF00106">
    <property type="entry name" value="adh_short"/>
    <property type="match status" value="1"/>
</dbReference>
<reference evidence="1" key="1">
    <citation type="submission" date="2020-08" db="EMBL/GenBank/DDBJ databases">
        <title>Novel species isolated from subtropical streams in China.</title>
        <authorList>
            <person name="Lu H."/>
        </authorList>
    </citation>
    <scope>NUCLEOTIDE SEQUENCE</scope>
    <source>
        <strain evidence="1">KACC 12607</strain>
    </source>
</reference>
<dbReference type="GO" id="GO:0016491">
    <property type="term" value="F:oxidoreductase activity"/>
    <property type="evidence" value="ECO:0007669"/>
    <property type="project" value="TreeGrafter"/>
</dbReference>
<dbReference type="InterPro" id="IPR036291">
    <property type="entry name" value="NAD(P)-bd_dom_sf"/>
</dbReference>
<comment type="caution">
    <text evidence="1">The sequence shown here is derived from an EMBL/GenBank/DDBJ whole genome shotgun (WGS) entry which is preliminary data.</text>
</comment>
<keyword evidence="2" id="KW-1185">Reference proteome</keyword>
<dbReference type="EMBL" id="JACOFV010000018">
    <property type="protein sequence ID" value="MBC3863810.1"/>
    <property type="molecule type" value="Genomic_DNA"/>
</dbReference>
<accession>A0A923HKA7</accession>
<dbReference type="InterPro" id="IPR002347">
    <property type="entry name" value="SDR_fam"/>
</dbReference>